<dbReference type="InterPro" id="IPR027417">
    <property type="entry name" value="P-loop_NTPase"/>
</dbReference>
<comment type="similarity">
    <text evidence="2">Belongs to the galactose-3-O-sulfotransferase family.</text>
</comment>
<sequence length="397" mass="46995">MDWKEVAINKSLTARCSSSVVMSYGFVMSIMRIAEFNLTFPLIKEPRHRLKQERVNDTEGNAVTSSYDFTGNQAQEKTSVPCKPVNNILFLKVHKTGSSTVTNIFNPYGDKRDLIFALPTEDSFHWPLRFEETTRYITILRDPPAQLESVFNYYDIYRKTFQPQSSPTTPLESFFQNITFYRSSRVLDGLGVDLNLLKNPSLFDLGLDREYHENLTVVQDYIRCLQQEFDLVMLMEYFDESLVLLKRQLCWKMEDILFFKLNERVQKEKQHISNQVREQIKKWNSADVLLYDVFNQTLWQKIMKEGPDFFEDLSIFKKEKEAMENKCLRKGKFLTKLWVRKKVQGYKLKTNISRELNTTRAKMTMNELKYLSYLQRKVTKQLQDVDDNRIGPIRMTR</sequence>
<comment type="subcellular location">
    <subcellularLocation>
        <location evidence="1">Golgi apparatus membrane</location>
        <topology evidence="1">Single-pass type II membrane protein</topology>
    </subcellularLocation>
</comment>
<dbReference type="SUPFAM" id="SSF52540">
    <property type="entry name" value="P-loop containing nucleoside triphosphate hydrolases"/>
    <property type="match status" value="1"/>
</dbReference>
<gene>
    <name evidence="10" type="ORF">PEVE_00011115</name>
</gene>
<dbReference type="InterPro" id="IPR009729">
    <property type="entry name" value="Gal-3-0_sulfotransfrase"/>
</dbReference>
<evidence type="ECO:0000256" key="3">
    <source>
        <dbReference type="ARBA" id="ARBA00022679"/>
    </source>
</evidence>
<evidence type="ECO:0008006" key="12">
    <source>
        <dbReference type="Google" id="ProtNLM"/>
    </source>
</evidence>
<evidence type="ECO:0000256" key="5">
    <source>
        <dbReference type="ARBA" id="ARBA00022968"/>
    </source>
</evidence>
<dbReference type="PANTHER" id="PTHR14647:SF85">
    <property type="entry name" value="GALACTOSYLCERAMIDE SULFOTRANSFERASE-LIKE"/>
    <property type="match status" value="1"/>
</dbReference>
<keyword evidence="5" id="KW-0735">Signal-anchor</keyword>
<organism evidence="10 11">
    <name type="scientific">Porites evermanni</name>
    <dbReference type="NCBI Taxonomy" id="104178"/>
    <lineage>
        <taxon>Eukaryota</taxon>
        <taxon>Metazoa</taxon>
        <taxon>Cnidaria</taxon>
        <taxon>Anthozoa</taxon>
        <taxon>Hexacorallia</taxon>
        <taxon>Scleractinia</taxon>
        <taxon>Fungiina</taxon>
        <taxon>Poritidae</taxon>
        <taxon>Porites</taxon>
    </lineage>
</organism>
<keyword evidence="4" id="KW-0812">Transmembrane</keyword>
<keyword evidence="9" id="KW-0325">Glycoprotein</keyword>
<keyword evidence="6" id="KW-1133">Transmembrane helix</keyword>
<keyword evidence="3" id="KW-0808">Transferase</keyword>
<name>A0ABN8LDR9_9CNID</name>
<dbReference type="Gene3D" id="3.40.50.300">
    <property type="entry name" value="P-loop containing nucleotide triphosphate hydrolases"/>
    <property type="match status" value="1"/>
</dbReference>
<keyword evidence="8" id="KW-0472">Membrane</keyword>
<evidence type="ECO:0000256" key="2">
    <source>
        <dbReference type="ARBA" id="ARBA00008124"/>
    </source>
</evidence>
<keyword evidence="11" id="KW-1185">Reference proteome</keyword>
<evidence type="ECO:0000313" key="10">
    <source>
        <dbReference type="EMBL" id="CAH3015078.1"/>
    </source>
</evidence>
<accession>A0ABN8LDR9</accession>
<evidence type="ECO:0000256" key="7">
    <source>
        <dbReference type="ARBA" id="ARBA00023034"/>
    </source>
</evidence>
<evidence type="ECO:0000256" key="1">
    <source>
        <dbReference type="ARBA" id="ARBA00004323"/>
    </source>
</evidence>
<evidence type="ECO:0000256" key="4">
    <source>
        <dbReference type="ARBA" id="ARBA00022692"/>
    </source>
</evidence>
<evidence type="ECO:0000256" key="6">
    <source>
        <dbReference type="ARBA" id="ARBA00022989"/>
    </source>
</evidence>
<dbReference type="EMBL" id="CALNXI010000018">
    <property type="protein sequence ID" value="CAH3015078.1"/>
    <property type="molecule type" value="Genomic_DNA"/>
</dbReference>
<dbReference type="Pfam" id="PF06990">
    <property type="entry name" value="Gal-3-0_sulfotr"/>
    <property type="match status" value="2"/>
</dbReference>
<dbReference type="PANTHER" id="PTHR14647">
    <property type="entry name" value="GALACTOSE-3-O-SULFOTRANSFERASE"/>
    <property type="match status" value="1"/>
</dbReference>
<evidence type="ECO:0000256" key="8">
    <source>
        <dbReference type="ARBA" id="ARBA00023136"/>
    </source>
</evidence>
<keyword evidence="7" id="KW-0333">Golgi apparatus</keyword>
<comment type="caution">
    <text evidence="10">The sequence shown here is derived from an EMBL/GenBank/DDBJ whole genome shotgun (WGS) entry which is preliminary data.</text>
</comment>
<reference evidence="10 11" key="1">
    <citation type="submission" date="2022-05" db="EMBL/GenBank/DDBJ databases">
        <authorList>
            <consortium name="Genoscope - CEA"/>
            <person name="William W."/>
        </authorList>
    </citation>
    <scope>NUCLEOTIDE SEQUENCE [LARGE SCALE GENOMIC DNA]</scope>
</reference>
<evidence type="ECO:0000313" key="11">
    <source>
        <dbReference type="Proteomes" id="UP001159427"/>
    </source>
</evidence>
<dbReference type="Proteomes" id="UP001159427">
    <property type="component" value="Unassembled WGS sequence"/>
</dbReference>
<evidence type="ECO:0000256" key="9">
    <source>
        <dbReference type="ARBA" id="ARBA00023180"/>
    </source>
</evidence>
<protein>
    <recommendedName>
        <fullName evidence="12">Galactosylceramide sulfotransferase</fullName>
    </recommendedName>
</protein>
<proteinExistence type="inferred from homology"/>